<keyword evidence="6" id="KW-0346">Stress response</keyword>
<sequence>KWFKKVRVKLKALKETRSFYNWELKKAVKMFGKFGYILDHHTGSHMILYHTLRQMLSIPDHKELAPGLLRGLIRKAGLTVEEFFKKK</sequence>
<evidence type="ECO:0000256" key="2">
    <source>
        <dbReference type="ARBA" id="ARBA00022722"/>
    </source>
</evidence>
<organism evidence="7">
    <name type="scientific">marine sediment metagenome</name>
    <dbReference type="NCBI Taxonomy" id="412755"/>
    <lineage>
        <taxon>unclassified sequences</taxon>
        <taxon>metagenomes</taxon>
        <taxon>ecological metagenomes</taxon>
    </lineage>
</organism>
<dbReference type="InterPro" id="IPR038570">
    <property type="entry name" value="HicA_sf"/>
</dbReference>
<dbReference type="GO" id="GO:0003729">
    <property type="term" value="F:mRNA binding"/>
    <property type="evidence" value="ECO:0007669"/>
    <property type="project" value="InterPro"/>
</dbReference>
<dbReference type="Gene3D" id="3.30.920.30">
    <property type="entry name" value="Hypothetical protein"/>
    <property type="match status" value="1"/>
</dbReference>
<evidence type="ECO:0000256" key="1">
    <source>
        <dbReference type="ARBA" id="ARBA00022649"/>
    </source>
</evidence>
<dbReference type="GO" id="GO:0004519">
    <property type="term" value="F:endonuclease activity"/>
    <property type="evidence" value="ECO:0007669"/>
    <property type="project" value="UniProtKB-KW"/>
</dbReference>
<dbReference type="EMBL" id="BARV01005402">
    <property type="protein sequence ID" value="GAI14686.1"/>
    <property type="molecule type" value="Genomic_DNA"/>
</dbReference>
<dbReference type="Pfam" id="PF07927">
    <property type="entry name" value="HicA_toxin"/>
    <property type="match status" value="1"/>
</dbReference>
<evidence type="ECO:0000256" key="5">
    <source>
        <dbReference type="ARBA" id="ARBA00022884"/>
    </source>
</evidence>
<dbReference type="InterPro" id="IPR012933">
    <property type="entry name" value="HicA_mRNA_interferase"/>
</dbReference>
<evidence type="ECO:0000256" key="3">
    <source>
        <dbReference type="ARBA" id="ARBA00022759"/>
    </source>
</evidence>
<keyword evidence="1" id="KW-1277">Toxin-antitoxin system</keyword>
<feature type="non-terminal residue" evidence="7">
    <location>
        <position position="1"/>
    </location>
</feature>
<dbReference type="AlphaFoldDB" id="X1M9B3"/>
<dbReference type="SUPFAM" id="SSF54786">
    <property type="entry name" value="YcfA/nrd intein domain"/>
    <property type="match status" value="1"/>
</dbReference>
<gene>
    <name evidence="7" type="ORF">S06H3_11253</name>
</gene>
<keyword evidence="5" id="KW-0694">RNA-binding</keyword>
<evidence type="ECO:0000256" key="4">
    <source>
        <dbReference type="ARBA" id="ARBA00022801"/>
    </source>
</evidence>
<keyword evidence="4" id="KW-0378">Hydrolase</keyword>
<accession>X1M9B3</accession>
<evidence type="ECO:0000256" key="6">
    <source>
        <dbReference type="ARBA" id="ARBA00023016"/>
    </source>
</evidence>
<protein>
    <recommendedName>
        <fullName evidence="8">Type II toxin-antitoxin system HicA family toxin</fullName>
    </recommendedName>
</protein>
<proteinExistence type="predicted"/>
<reference evidence="7" key="1">
    <citation type="journal article" date="2014" name="Front. Microbiol.">
        <title>High frequency of phylogenetically diverse reductive dehalogenase-homologous genes in deep subseafloor sedimentary metagenomes.</title>
        <authorList>
            <person name="Kawai M."/>
            <person name="Futagami T."/>
            <person name="Toyoda A."/>
            <person name="Takaki Y."/>
            <person name="Nishi S."/>
            <person name="Hori S."/>
            <person name="Arai W."/>
            <person name="Tsubouchi T."/>
            <person name="Morono Y."/>
            <person name="Uchiyama I."/>
            <person name="Ito T."/>
            <person name="Fujiyama A."/>
            <person name="Inagaki F."/>
            <person name="Takami H."/>
        </authorList>
    </citation>
    <scope>NUCLEOTIDE SEQUENCE</scope>
    <source>
        <strain evidence="7">Expedition CK06-06</strain>
    </source>
</reference>
<evidence type="ECO:0008006" key="8">
    <source>
        <dbReference type="Google" id="ProtNLM"/>
    </source>
</evidence>
<evidence type="ECO:0000313" key="7">
    <source>
        <dbReference type="EMBL" id="GAI14686.1"/>
    </source>
</evidence>
<name>X1M9B3_9ZZZZ</name>
<dbReference type="GO" id="GO:0016787">
    <property type="term" value="F:hydrolase activity"/>
    <property type="evidence" value="ECO:0007669"/>
    <property type="project" value="UniProtKB-KW"/>
</dbReference>
<keyword evidence="3" id="KW-0255">Endonuclease</keyword>
<keyword evidence="2" id="KW-0540">Nuclease</keyword>
<comment type="caution">
    <text evidence="7">The sequence shown here is derived from an EMBL/GenBank/DDBJ whole genome shotgun (WGS) entry which is preliminary data.</text>
</comment>